<reference evidence="1" key="1">
    <citation type="submission" date="2020-11" db="EMBL/GenBank/DDBJ databases">
        <authorList>
            <consortium name="DOE Joint Genome Institute"/>
            <person name="Ahrendt S."/>
            <person name="Riley R."/>
            <person name="Andreopoulos W."/>
            <person name="Labutti K."/>
            <person name="Pangilinan J."/>
            <person name="Ruiz-Duenas F.J."/>
            <person name="Barrasa J.M."/>
            <person name="Sanchez-Garcia M."/>
            <person name="Camarero S."/>
            <person name="Miyauchi S."/>
            <person name="Serrano A."/>
            <person name="Linde D."/>
            <person name="Babiker R."/>
            <person name="Drula E."/>
            <person name="Ayuso-Fernandez I."/>
            <person name="Pacheco R."/>
            <person name="Padilla G."/>
            <person name="Ferreira P."/>
            <person name="Barriuso J."/>
            <person name="Kellner H."/>
            <person name="Castanera R."/>
            <person name="Alfaro M."/>
            <person name="Ramirez L."/>
            <person name="Pisabarro A.G."/>
            <person name="Kuo A."/>
            <person name="Tritt A."/>
            <person name="Lipzen A."/>
            <person name="He G."/>
            <person name="Yan M."/>
            <person name="Ng V."/>
            <person name="Cullen D."/>
            <person name="Martin F."/>
            <person name="Rosso M.-N."/>
            <person name="Henrissat B."/>
            <person name="Hibbett D."/>
            <person name="Martinez A.T."/>
            <person name="Grigoriev I.V."/>
        </authorList>
    </citation>
    <scope>NUCLEOTIDE SEQUENCE</scope>
    <source>
        <strain evidence="1">CIRM-BRFM 674</strain>
    </source>
</reference>
<dbReference type="AlphaFoldDB" id="A0A9P5YS42"/>
<name>A0A9P5YS42_9AGAR</name>
<sequence>MSCMETSLPNGFAMNIAGRFLSCTPGEALTRSSTYRRYPRGLGRIREMWPRSKKNPSTKTSTVRPIVGSTRSALSRHCLWKYSVQYSKGTEELTILISHVFVDMCTDELVAIMVSRADRHISEISTKKSFVLEVVSHNSRALLFCELITIEHAD</sequence>
<evidence type="ECO:0000313" key="1">
    <source>
        <dbReference type="EMBL" id="KAF9474507.1"/>
    </source>
</evidence>
<organism evidence="1 2">
    <name type="scientific">Pholiota conissans</name>
    <dbReference type="NCBI Taxonomy" id="109636"/>
    <lineage>
        <taxon>Eukaryota</taxon>
        <taxon>Fungi</taxon>
        <taxon>Dikarya</taxon>
        <taxon>Basidiomycota</taxon>
        <taxon>Agaricomycotina</taxon>
        <taxon>Agaricomycetes</taxon>
        <taxon>Agaricomycetidae</taxon>
        <taxon>Agaricales</taxon>
        <taxon>Agaricineae</taxon>
        <taxon>Strophariaceae</taxon>
        <taxon>Pholiota</taxon>
    </lineage>
</organism>
<gene>
    <name evidence="1" type="ORF">BDN70DRAFT_311739</name>
</gene>
<dbReference type="Proteomes" id="UP000807469">
    <property type="component" value="Unassembled WGS sequence"/>
</dbReference>
<keyword evidence="2" id="KW-1185">Reference proteome</keyword>
<accession>A0A9P5YS42</accession>
<protein>
    <submittedName>
        <fullName evidence="1">Uncharacterized protein</fullName>
    </submittedName>
</protein>
<dbReference type="EMBL" id="MU155375">
    <property type="protein sequence ID" value="KAF9474507.1"/>
    <property type="molecule type" value="Genomic_DNA"/>
</dbReference>
<evidence type="ECO:0000313" key="2">
    <source>
        <dbReference type="Proteomes" id="UP000807469"/>
    </source>
</evidence>
<comment type="caution">
    <text evidence="1">The sequence shown here is derived from an EMBL/GenBank/DDBJ whole genome shotgun (WGS) entry which is preliminary data.</text>
</comment>
<proteinExistence type="predicted"/>